<accession>A0A6I9R878</accession>
<feature type="region of interest" description="Disordered" evidence="6">
    <location>
        <begin position="303"/>
        <end position="365"/>
    </location>
</feature>
<dbReference type="PANTHER" id="PTHR31072">
    <property type="entry name" value="TRANSCRIPTION FACTOR TCP4-RELATED"/>
    <property type="match status" value="1"/>
</dbReference>
<feature type="compositionally biased region" description="Basic and acidic residues" evidence="6">
    <location>
        <begin position="336"/>
        <end position="350"/>
    </location>
</feature>
<evidence type="ECO:0000313" key="9">
    <source>
        <dbReference type="RefSeq" id="XP_010919196.1"/>
    </source>
</evidence>
<evidence type="ECO:0000313" key="8">
    <source>
        <dbReference type="Proteomes" id="UP000504607"/>
    </source>
</evidence>
<feature type="compositionally biased region" description="Low complexity" evidence="6">
    <location>
        <begin position="306"/>
        <end position="322"/>
    </location>
</feature>
<evidence type="ECO:0000256" key="1">
    <source>
        <dbReference type="ARBA" id="ARBA00004123"/>
    </source>
</evidence>
<dbReference type="PANTHER" id="PTHR31072:SF1">
    <property type="entry name" value="TRANSCRIPTION FACTOR TCP9"/>
    <property type="match status" value="1"/>
</dbReference>
<organism evidence="8 9">
    <name type="scientific">Elaeis guineensis var. tenera</name>
    <name type="common">Oil palm</name>
    <dbReference type="NCBI Taxonomy" id="51953"/>
    <lineage>
        <taxon>Eukaryota</taxon>
        <taxon>Viridiplantae</taxon>
        <taxon>Streptophyta</taxon>
        <taxon>Embryophyta</taxon>
        <taxon>Tracheophyta</taxon>
        <taxon>Spermatophyta</taxon>
        <taxon>Magnoliopsida</taxon>
        <taxon>Liliopsida</taxon>
        <taxon>Arecaceae</taxon>
        <taxon>Arecoideae</taxon>
        <taxon>Cocoseae</taxon>
        <taxon>Elaeidinae</taxon>
        <taxon>Elaeis</taxon>
    </lineage>
</organism>
<name>A0A6I9R878_ELAGV</name>
<evidence type="ECO:0000256" key="5">
    <source>
        <dbReference type="ARBA" id="ARBA00023242"/>
    </source>
</evidence>
<keyword evidence="4" id="KW-0804">Transcription</keyword>
<evidence type="ECO:0000256" key="2">
    <source>
        <dbReference type="ARBA" id="ARBA00023015"/>
    </source>
</evidence>
<protein>
    <submittedName>
        <fullName evidence="9">Transcription factor PCF2</fullName>
    </submittedName>
</protein>
<proteinExistence type="predicted"/>
<dbReference type="Pfam" id="PF03634">
    <property type="entry name" value="TCP"/>
    <property type="match status" value="1"/>
</dbReference>
<dbReference type="AlphaFoldDB" id="A0A6I9R878"/>
<evidence type="ECO:0000259" key="7">
    <source>
        <dbReference type="PROSITE" id="PS51369"/>
    </source>
</evidence>
<dbReference type="InterPro" id="IPR017887">
    <property type="entry name" value="TF_TCP_subgr"/>
</dbReference>
<feature type="compositionally biased region" description="Basic and acidic residues" evidence="6">
    <location>
        <begin position="1"/>
        <end position="19"/>
    </location>
</feature>
<dbReference type="OrthoDB" id="1911901at2759"/>
<feature type="domain" description="TCP" evidence="7">
    <location>
        <begin position="83"/>
        <end position="137"/>
    </location>
</feature>
<feature type="region of interest" description="Disordered" evidence="6">
    <location>
        <begin position="163"/>
        <end position="194"/>
    </location>
</feature>
<feature type="compositionally biased region" description="Acidic residues" evidence="6">
    <location>
        <begin position="351"/>
        <end position="365"/>
    </location>
</feature>
<dbReference type="GO" id="GO:0003700">
    <property type="term" value="F:DNA-binding transcription factor activity"/>
    <property type="evidence" value="ECO:0007669"/>
    <property type="project" value="InterPro"/>
</dbReference>
<keyword evidence="5" id="KW-0539">Nucleus</keyword>
<evidence type="ECO:0000256" key="6">
    <source>
        <dbReference type="SAM" id="MobiDB-lite"/>
    </source>
</evidence>
<dbReference type="FunCoup" id="A0A6I9R878">
    <property type="interactions" value="1087"/>
</dbReference>
<sequence length="365" mass="37675">MDSQKQEKEEDEDRRRTDLRMAGCGSSGGGGVSGSSGGGGGGGGGMTLPPPVAIPVHRFIIPKPEPIEMRGGFQILRRPTGRTKDRHTKVEGRGRRIRMPAACAARIFQLTRELGHKSDGETIRWLLQHAEPAIIAATGTGTVPAIATNVGGTLKIPTEAPLTAPVTSTSTPAADAAGEEATKKRRRKLQPSRAAGTGVAAAAAAVYYPVQDPLLPGGGAISMSTGLAPIGAGQGMVPMWAATAGGRVIPPGALWMLPPPSAIAGPSSQPQLWTFPSVPQIINLATARTISATTVFPPVAVPPAPSSSAAAAGSSAASAPAARGDKAELQLMGESGEQRHRQDEKQKENHEEEEEEELSESSPED</sequence>
<keyword evidence="8" id="KW-1185">Reference proteome</keyword>
<reference evidence="9" key="1">
    <citation type="submission" date="2025-08" db="UniProtKB">
        <authorList>
            <consortium name="RefSeq"/>
        </authorList>
    </citation>
    <scope>IDENTIFICATION</scope>
</reference>
<dbReference type="GeneID" id="105043373"/>
<gene>
    <name evidence="9" type="primary">LOC105043373</name>
</gene>
<dbReference type="InterPro" id="IPR005333">
    <property type="entry name" value="Transcription_factor_TCP"/>
</dbReference>
<dbReference type="InParanoid" id="A0A6I9R878"/>
<keyword evidence="2" id="KW-0805">Transcription regulation</keyword>
<dbReference type="Proteomes" id="UP000504607">
    <property type="component" value="Chromosome 4"/>
</dbReference>
<dbReference type="GO" id="GO:0043565">
    <property type="term" value="F:sequence-specific DNA binding"/>
    <property type="evidence" value="ECO:0007669"/>
    <property type="project" value="TreeGrafter"/>
</dbReference>
<dbReference type="GO" id="GO:0005634">
    <property type="term" value="C:nucleus"/>
    <property type="evidence" value="ECO:0007669"/>
    <property type="project" value="UniProtKB-SubCell"/>
</dbReference>
<comment type="subcellular location">
    <subcellularLocation>
        <location evidence="1">Nucleus</location>
    </subcellularLocation>
</comment>
<dbReference type="PROSITE" id="PS51369">
    <property type="entry name" value="TCP"/>
    <property type="match status" value="1"/>
</dbReference>
<feature type="compositionally biased region" description="Low complexity" evidence="6">
    <location>
        <begin position="163"/>
        <end position="176"/>
    </location>
</feature>
<feature type="region of interest" description="Disordered" evidence="6">
    <location>
        <begin position="1"/>
        <end position="48"/>
    </location>
</feature>
<evidence type="ECO:0000256" key="3">
    <source>
        <dbReference type="ARBA" id="ARBA00023125"/>
    </source>
</evidence>
<keyword evidence="3" id="KW-0238">DNA-binding</keyword>
<feature type="compositionally biased region" description="Gly residues" evidence="6">
    <location>
        <begin position="25"/>
        <end position="46"/>
    </location>
</feature>
<dbReference type="RefSeq" id="XP_010919196.1">
    <property type="nucleotide sequence ID" value="XM_010920894.3"/>
</dbReference>
<dbReference type="KEGG" id="egu:105043373"/>
<evidence type="ECO:0000256" key="4">
    <source>
        <dbReference type="ARBA" id="ARBA00023163"/>
    </source>
</evidence>